<name>Q1J1I2_DEIGD</name>
<dbReference type="Proteomes" id="UP000002431">
    <property type="component" value="Chromosome"/>
</dbReference>
<dbReference type="SUPFAM" id="SSF53756">
    <property type="entry name" value="UDP-Glycosyltransferase/glycogen phosphorylase"/>
    <property type="match status" value="1"/>
</dbReference>
<organism evidence="2 3">
    <name type="scientific">Deinococcus geothermalis (strain DSM 11300 / CIP 105573 / AG-3a)</name>
    <dbReference type="NCBI Taxonomy" id="319795"/>
    <lineage>
        <taxon>Bacteria</taxon>
        <taxon>Thermotogati</taxon>
        <taxon>Deinococcota</taxon>
        <taxon>Deinococci</taxon>
        <taxon>Deinococcales</taxon>
        <taxon>Deinococcaceae</taxon>
        <taxon>Deinococcus</taxon>
    </lineage>
</organism>
<evidence type="ECO:0000259" key="1">
    <source>
        <dbReference type="Pfam" id="PF00534"/>
    </source>
</evidence>
<proteinExistence type="predicted"/>
<dbReference type="InterPro" id="IPR050194">
    <property type="entry name" value="Glycosyltransferase_grp1"/>
</dbReference>
<dbReference type="RefSeq" id="WP_011529496.1">
    <property type="nucleotide sequence ID" value="NC_008025.1"/>
</dbReference>
<accession>Q1J1I2</accession>
<dbReference type="Gene3D" id="3.40.50.2000">
    <property type="entry name" value="Glycogen Phosphorylase B"/>
    <property type="match status" value="2"/>
</dbReference>
<feature type="domain" description="Glycosyl transferase family 1" evidence="1">
    <location>
        <begin position="214"/>
        <end position="360"/>
    </location>
</feature>
<evidence type="ECO:0000313" key="3">
    <source>
        <dbReference type="Proteomes" id="UP000002431"/>
    </source>
</evidence>
<evidence type="ECO:0000313" key="2">
    <source>
        <dbReference type="EMBL" id="ABF44652.1"/>
    </source>
</evidence>
<reference evidence="2" key="1">
    <citation type="submission" date="2006-04" db="EMBL/GenBank/DDBJ databases">
        <title>Complete sequence of chromosome of Deinococcus geothermalis DSM 11300.</title>
        <authorList>
            <consortium name="US DOE Joint Genome Institute"/>
            <person name="Copeland A."/>
            <person name="Lucas S."/>
            <person name="Lapidus A."/>
            <person name="Barry K."/>
            <person name="Detter J.C."/>
            <person name="Glavina del Rio T."/>
            <person name="Hammon N."/>
            <person name="Israni S."/>
            <person name="Dalin E."/>
            <person name="Tice H."/>
            <person name="Pitluck S."/>
            <person name="Brettin T."/>
            <person name="Bruce D."/>
            <person name="Han C."/>
            <person name="Tapia R."/>
            <person name="Saunders E."/>
            <person name="Gilna P."/>
            <person name="Schmutz J."/>
            <person name="Larimer F."/>
            <person name="Land M."/>
            <person name="Hauser L."/>
            <person name="Kyrpides N."/>
            <person name="Kim E."/>
            <person name="Daly M.J."/>
            <person name="Fredrickson J.K."/>
            <person name="Makarova K.S."/>
            <person name="Gaidamakova E.K."/>
            <person name="Zhai M."/>
            <person name="Richardson P."/>
        </authorList>
    </citation>
    <scope>NUCLEOTIDE SEQUENCE</scope>
    <source>
        <strain evidence="2">DSM 11300</strain>
    </source>
</reference>
<dbReference type="eggNOG" id="COG0438">
    <property type="taxonomic scope" value="Bacteria"/>
</dbReference>
<dbReference type="CAZy" id="GT4">
    <property type="family name" value="Glycosyltransferase Family 4"/>
</dbReference>
<dbReference type="STRING" id="319795.Dgeo_0349"/>
<dbReference type="HOGENOM" id="CLU_041001_0_0_0"/>
<dbReference type="AlphaFoldDB" id="Q1J1I2"/>
<dbReference type="PANTHER" id="PTHR45947">
    <property type="entry name" value="SULFOQUINOVOSYL TRANSFERASE SQD2"/>
    <property type="match status" value="1"/>
</dbReference>
<sequence length="398" mass="44719">MSSPTIWSFPRRSLDAHNVAFVQDWLAGGFVGSEKVLAEMLAVLPQRPIYTLVHKPEDFVGTPLQDAQVHTSVLQSLPGAVKHYRHFLPLMPYAVEQFDLSGYDVVVSSSHAVAKGVLVGAEQLHLSYVHSPIRYVWDLYQQYLREANLTVGVRSVLARIILHYIRIWDGGTANRVDVFLANSAYVARRIWRTYRRPARVLYPPVDTHRFDATQSREDFYLTMSRFVPYKKIDLIVETFTRLGKPLVVIGSGPDFAKVQALAGPTVQLLGRQPDEVVADYMARCRAFVFAADEDFGIVPVEAQAAGAPVIAYGKGGSLETVIPDHTGILFGQQNVPSLTRAVELFETRESEFSAQVIRQNAERFSAERFRQEFRLIYEAAVLARNEGRDPEQAVMQLP</sequence>
<protein>
    <submittedName>
        <fullName evidence="2">Glycosyl transferase, group 1</fullName>
    </submittedName>
</protein>
<keyword evidence="2" id="KW-0808">Transferase</keyword>
<keyword evidence="3" id="KW-1185">Reference proteome</keyword>
<dbReference type="EMBL" id="CP000359">
    <property type="protein sequence ID" value="ABF44652.1"/>
    <property type="molecule type" value="Genomic_DNA"/>
</dbReference>
<dbReference type="Pfam" id="PF00534">
    <property type="entry name" value="Glycos_transf_1"/>
    <property type="match status" value="1"/>
</dbReference>
<gene>
    <name evidence="2" type="ordered locus">Dgeo_0349</name>
</gene>
<dbReference type="InterPro" id="IPR001296">
    <property type="entry name" value="Glyco_trans_1"/>
</dbReference>
<dbReference type="PANTHER" id="PTHR45947:SF3">
    <property type="entry name" value="SULFOQUINOVOSYL TRANSFERASE SQD2"/>
    <property type="match status" value="1"/>
</dbReference>
<dbReference type="GO" id="GO:0016757">
    <property type="term" value="F:glycosyltransferase activity"/>
    <property type="evidence" value="ECO:0007669"/>
    <property type="project" value="InterPro"/>
</dbReference>
<dbReference type="KEGG" id="dge:Dgeo_0349"/>